<organism evidence="6 7">
    <name type="scientific">Sphingobium fontiphilum</name>
    <dbReference type="NCBI Taxonomy" id="944425"/>
    <lineage>
        <taxon>Bacteria</taxon>
        <taxon>Pseudomonadati</taxon>
        <taxon>Pseudomonadota</taxon>
        <taxon>Alphaproteobacteria</taxon>
        <taxon>Sphingomonadales</taxon>
        <taxon>Sphingomonadaceae</taxon>
        <taxon>Sphingobium</taxon>
    </lineage>
</organism>
<feature type="chain" id="PRO_5030911955" evidence="4">
    <location>
        <begin position="22"/>
        <end position="933"/>
    </location>
</feature>
<name>A0A7W6DLP3_9SPHN</name>
<keyword evidence="2 3" id="KW-0802">TPR repeat</keyword>
<proteinExistence type="predicted"/>
<keyword evidence="4" id="KW-0732">Signal</keyword>
<dbReference type="Gene3D" id="3.10.620.30">
    <property type="match status" value="1"/>
</dbReference>
<dbReference type="Gene3D" id="1.25.40.10">
    <property type="entry name" value="Tetratricopeptide repeat domain"/>
    <property type="match status" value="2"/>
</dbReference>
<evidence type="ECO:0000313" key="7">
    <source>
        <dbReference type="Proteomes" id="UP000552757"/>
    </source>
</evidence>
<dbReference type="EMBL" id="JACIEB010000002">
    <property type="protein sequence ID" value="MBB3981314.1"/>
    <property type="molecule type" value="Genomic_DNA"/>
</dbReference>
<protein>
    <submittedName>
        <fullName evidence="6">Tetratricopeptide (TPR) repeat protein</fullName>
    </submittedName>
</protein>
<keyword evidence="1" id="KW-0677">Repeat</keyword>
<evidence type="ECO:0000256" key="4">
    <source>
        <dbReference type="SAM" id="SignalP"/>
    </source>
</evidence>
<dbReference type="SUPFAM" id="SSF54001">
    <property type="entry name" value="Cysteine proteinases"/>
    <property type="match status" value="1"/>
</dbReference>
<dbReference type="InterPro" id="IPR038765">
    <property type="entry name" value="Papain-like_cys_pep_sf"/>
</dbReference>
<evidence type="ECO:0000256" key="1">
    <source>
        <dbReference type="ARBA" id="ARBA00022737"/>
    </source>
</evidence>
<dbReference type="InterPro" id="IPR050498">
    <property type="entry name" value="Ycf3"/>
</dbReference>
<reference evidence="6 7" key="1">
    <citation type="submission" date="2020-08" db="EMBL/GenBank/DDBJ databases">
        <title>Genomic Encyclopedia of Type Strains, Phase IV (KMG-IV): sequencing the most valuable type-strain genomes for metagenomic binning, comparative biology and taxonomic classification.</title>
        <authorList>
            <person name="Goeker M."/>
        </authorList>
    </citation>
    <scope>NUCLEOTIDE SEQUENCE [LARGE SCALE GENOMIC DNA]</scope>
    <source>
        <strain evidence="6 7">DSM 29348</strain>
    </source>
</reference>
<evidence type="ECO:0000259" key="5">
    <source>
        <dbReference type="Pfam" id="PF12969"/>
    </source>
</evidence>
<dbReference type="PANTHER" id="PTHR44858">
    <property type="entry name" value="TETRATRICOPEPTIDE REPEAT PROTEIN 6"/>
    <property type="match status" value="1"/>
</dbReference>
<dbReference type="PROSITE" id="PS50005">
    <property type="entry name" value="TPR"/>
    <property type="match status" value="1"/>
</dbReference>
<dbReference type="SUPFAM" id="SSF48452">
    <property type="entry name" value="TPR-like"/>
    <property type="match status" value="1"/>
</dbReference>
<dbReference type="RefSeq" id="WP_246344318.1">
    <property type="nucleotide sequence ID" value="NZ_JACIEB010000002.1"/>
</dbReference>
<gene>
    <name evidence="6" type="ORF">GGR44_000961</name>
</gene>
<dbReference type="SMART" id="SM00028">
    <property type="entry name" value="TPR"/>
    <property type="match status" value="2"/>
</dbReference>
<sequence length="933" mass="100717">MSKLGWLAASAAMMVVAPAFAGETPLYQAAPGWVEKAAMPTLPAAGDPPSMMILDSQIRIEKGVLWSYADVATRAGSAEELTQLSSLTLPWLPDKGDLIIHELSIQRGEEVIDALAGEKRFEVLRREQRLESLQIDGILTATMAVQGVRVGDIVRLRYSTTSKDAALNGHVQNVELLPAAPLRLGFGRIRMQWADDATAQWKVLATGVAAKPQKKGGFTELNLALPIVKQPEMPADAPVRFTHPPLVELSTFATWADVSKTMAPLYATDGLIADGSPLAAELDKLKALSGSPREKAAAALQLVQDHVRYLAVSMNGGNYTPQKPADTWTLRYGDCKAKTLLLLALLRGLGIEAEPVLANSGMGDFVPERLPSAAAFDHVLVRAVIDGRSLWLDGTGLGSRLEDLDDTPRFGSVLPVRMAGADLMPIIPHADARPMVDMFVDADESGHEKLPSVFDATAIVRGRAAQMINSALGRMDAKQRDEMIQGFFAQQIGTAQFSAVSVAIDNAAATVTLKGHGVTTTPWQMKDRRYRRSLTKLVPDINFEPDRARPAWLSVPVATPAPSGVRYRLRLRLPQGGKGYSVEAGESLSRNVAGFDVRRTIALKDGVVEMDERLDATGAEIAADKAPGERDALAMVQAQSPYVVGPAKPSFLWDSASATIAGWSQSKAAEATFAKAIAADPEKVHGYTSRANFYWGIGEYKKALADTDKAIEVEPSADLYLQRAYRRFQTGDLPGALADGRMARQLDPASSAAIGAIATYLAEGNKLDEATSLVDQKIAIGGDQRDSYRSLKASLLGTYGDPAQAIEIISAQLAEKPGQTHLFNERCWVKGSRNVQIDSALEDCTKAVETSAGSMAALDSRAMLWFRLGRLDDALRDLDVVVAQEPGKDASRYMRGIVLRRMGRTAEGDAELTIARRIDPKVDAQYARYGIKP</sequence>
<dbReference type="InterPro" id="IPR024618">
    <property type="entry name" value="DUF3857"/>
</dbReference>
<feature type="repeat" description="TPR" evidence="3">
    <location>
        <begin position="684"/>
        <end position="717"/>
    </location>
</feature>
<keyword evidence="7" id="KW-1185">Reference proteome</keyword>
<dbReference type="Gene3D" id="2.60.40.3140">
    <property type="match status" value="1"/>
</dbReference>
<feature type="domain" description="DUF3857" evidence="5">
    <location>
        <begin position="72"/>
        <end position="220"/>
    </location>
</feature>
<dbReference type="InterPro" id="IPR019734">
    <property type="entry name" value="TPR_rpt"/>
</dbReference>
<dbReference type="Proteomes" id="UP000552757">
    <property type="component" value="Unassembled WGS sequence"/>
</dbReference>
<evidence type="ECO:0000256" key="2">
    <source>
        <dbReference type="ARBA" id="ARBA00022803"/>
    </source>
</evidence>
<dbReference type="Pfam" id="PF12969">
    <property type="entry name" value="DUF3857"/>
    <property type="match status" value="1"/>
</dbReference>
<dbReference type="InterPro" id="IPR011990">
    <property type="entry name" value="TPR-like_helical_dom_sf"/>
</dbReference>
<dbReference type="PANTHER" id="PTHR44858:SF1">
    <property type="entry name" value="UDP-N-ACETYLGLUCOSAMINE--PEPTIDE N-ACETYLGLUCOSAMINYLTRANSFERASE SPINDLY-RELATED"/>
    <property type="match status" value="1"/>
</dbReference>
<comment type="caution">
    <text evidence="6">The sequence shown here is derived from an EMBL/GenBank/DDBJ whole genome shotgun (WGS) entry which is preliminary data.</text>
</comment>
<feature type="signal peptide" evidence="4">
    <location>
        <begin position="1"/>
        <end position="21"/>
    </location>
</feature>
<evidence type="ECO:0000313" key="6">
    <source>
        <dbReference type="EMBL" id="MBB3981314.1"/>
    </source>
</evidence>
<accession>A0A7W6DLP3</accession>
<evidence type="ECO:0000256" key="3">
    <source>
        <dbReference type="PROSITE-ProRule" id="PRU00339"/>
    </source>
</evidence>
<dbReference type="AlphaFoldDB" id="A0A7W6DLP3"/>